<sequence length="537" mass="57609">MSIRSYRVSTRIGAGFAALVLLLLAVGAGSLWQMGHMDEKSEEVQSNWLPSIIALEDVGMSAMQMRNATLRAYIDYNPQTRQRVMDERNTLAGKEETYRPLISSSEEKASYERFAAARQAYQDTQTKIFEMLDAGQKDQALQLVNGVLNQHGGKMTEALQALVQINKQGASTAADASGAAYHEAKLLVLVILGGALGLAIVLAVVLSRSVVHPLAQAVGVAQTVAAGDLTRPIPIEGRDEATQLMEALRAMQDSLRRTISHITDSSAQLASASEELHAVTEDSTRGLQQQNHEIEQAATACNEMSAAVDGVAHNASITLDASRQADTAAREGSRQMTETVHAISALAGEVNTSAERVGNLAQQMQNVGKVLDVIRSIAEQTNLLALNAAIEAARAGEQGRGFAVVADEVRLLAQRTQESTLEIEQMVGRLQQEATSSVQTMQDSTELARDTAQLAERANQSLQEISRTIAAINEQNVMIASAAEEQAAVAREVDRSLINIRDLSAQTAAGAQQTSASSQDLSRLAVDLNRVVSSFRL</sequence>
<dbReference type="SUPFAM" id="SSF58104">
    <property type="entry name" value="Methyl-accepting chemotaxis protein (MCP) signaling domain"/>
    <property type="match status" value="1"/>
</dbReference>
<evidence type="ECO:0000256" key="1">
    <source>
        <dbReference type="ARBA" id="ARBA00004141"/>
    </source>
</evidence>
<evidence type="ECO:0000259" key="11">
    <source>
        <dbReference type="PROSITE" id="PS50885"/>
    </source>
</evidence>
<keyword evidence="4 9" id="KW-1133">Transmembrane helix</keyword>
<dbReference type="InterPro" id="IPR003660">
    <property type="entry name" value="HAMP_dom"/>
</dbReference>
<evidence type="ECO:0000259" key="10">
    <source>
        <dbReference type="PROSITE" id="PS50111"/>
    </source>
</evidence>
<dbReference type="GO" id="GO:0016020">
    <property type="term" value="C:membrane"/>
    <property type="evidence" value="ECO:0007669"/>
    <property type="project" value="UniProtKB-SubCell"/>
</dbReference>
<dbReference type="PANTHER" id="PTHR32089:SF120">
    <property type="entry name" value="METHYL-ACCEPTING CHEMOTAXIS PROTEIN TLPQ"/>
    <property type="match status" value="1"/>
</dbReference>
<protein>
    <submittedName>
        <fullName evidence="12">Chemotaxis transducer</fullName>
    </submittedName>
</protein>
<dbReference type="CDD" id="cd06225">
    <property type="entry name" value="HAMP"/>
    <property type="match status" value="1"/>
</dbReference>
<proteinExistence type="inferred from homology"/>
<dbReference type="GeneID" id="57396079"/>
<dbReference type="GO" id="GO:0007165">
    <property type="term" value="P:signal transduction"/>
    <property type="evidence" value="ECO:0007669"/>
    <property type="project" value="UniProtKB-KW"/>
</dbReference>
<dbReference type="Proteomes" id="UP000501237">
    <property type="component" value="Chromosome"/>
</dbReference>
<evidence type="ECO:0000256" key="6">
    <source>
        <dbReference type="ARBA" id="ARBA00023224"/>
    </source>
</evidence>
<accession>A0A679GHB9</accession>
<dbReference type="FunFam" id="1.10.287.950:FF:000001">
    <property type="entry name" value="Methyl-accepting chemotaxis sensory transducer"/>
    <property type="match status" value="1"/>
</dbReference>
<dbReference type="InterPro" id="IPR004089">
    <property type="entry name" value="MCPsignal_dom"/>
</dbReference>
<evidence type="ECO:0000256" key="5">
    <source>
        <dbReference type="ARBA" id="ARBA00023136"/>
    </source>
</evidence>
<dbReference type="RefSeq" id="WP_172432616.1">
    <property type="nucleotide sequence ID" value="NZ_AP022642.1"/>
</dbReference>
<feature type="domain" description="Methyl-accepting transducer" evidence="10">
    <location>
        <begin position="265"/>
        <end position="501"/>
    </location>
</feature>
<dbReference type="PROSITE" id="PS50885">
    <property type="entry name" value="HAMP"/>
    <property type="match status" value="1"/>
</dbReference>
<dbReference type="EMBL" id="AP022642">
    <property type="protein sequence ID" value="BCA26890.1"/>
    <property type="molecule type" value="Genomic_DNA"/>
</dbReference>
<keyword evidence="3 9" id="KW-0812">Transmembrane</keyword>
<evidence type="ECO:0000256" key="9">
    <source>
        <dbReference type="SAM" id="Phobius"/>
    </source>
</evidence>
<keyword evidence="6 8" id="KW-0807">Transducer</keyword>
<evidence type="ECO:0000313" key="12">
    <source>
        <dbReference type="EMBL" id="BCA26890.1"/>
    </source>
</evidence>
<dbReference type="AlphaFoldDB" id="A0A679GHB9"/>
<comment type="similarity">
    <text evidence="7">Belongs to the methyl-accepting chemotaxis (MCP) protein family.</text>
</comment>
<dbReference type="Pfam" id="PF12729">
    <property type="entry name" value="4HB_MCP_1"/>
    <property type="match status" value="1"/>
</dbReference>
<dbReference type="InterPro" id="IPR024478">
    <property type="entry name" value="HlyB_4HB_MCP"/>
</dbReference>
<evidence type="ECO:0000256" key="2">
    <source>
        <dbReference type="ARBA" id="ARBA00022500"/>
    </source>
</evidence>
<dbReference type="KEGG" id="poj:PtoMrB4_08670"/>
<feature type="domain" description="HAMP" evidence="11">
    <location>
        <begin position="208"/>
        <end position="260"/>
    </location>
</feature>
<gene>
    <name evidence="12" type="ORF">PtoMrB4_08670</name>
</gene>
<keyword evidence="5 9" id="KW-0472">Membrane</keyword>
<keyword evidence="2" id="KW-0145">Chemotaxis</keyword>
<dbReference type="CDD" id="cd19411">
    <property type="entry name" value="MCP2201-like_sensor"/>
    <property type="match status" value="1"/>
</dbReference>
<evidence type="ECO:0000256" key="3">
    <source>
        <dbReference type="ARBA" id="ARBA00022692"/>
    </source>
</evidence>
<dbReference type="PROSITE" id="PS50111">
    <property type="entry name" value="CHEMOTAXIS_TRANSDUC_2"/>
    <property type="match status" value="1"/>
</dbReference>
<evidence type="ECO:0000256" key="7">
    <source>
        <dbReference type="ARBA" id="ARBA00029447"/>
    </source>
</evidence>
<evidence type="ECO:0000256" key="8">
    <source>
        <dbReference type="PROSITE-ProRule" id="PRU00284"/>
    </source>
</evidence>
<evidence type="ECO:0000313" key="13">
    <source>
        <dbReference type="Proteomes" id="UP000501237"/>
    </source>
</evidence>
<evidence type="ECO:0000256" key="4">
    <source>
        <dbReference type="ARBA" id="ARBA00022989"/>
    </source>
</evidence>
<name>A0A679GHB9_9GAMM</name>
<dbReference type="GO" id="GO:0006935">
    <property type="term" value="P:chemotaxis"/>
    <property type="evidence" value="ECO:0007669"/>
    <property type="project" value="UniProtKB-KW"/>
</dbReference>
<reference evidence="12 13" key="1">
    <citation type="journal article" date="2020" name="Microbiol. Resour. Announc.">
        <title>Complete genome sequence of Pseudomonas otitidis strain MrB4, isolated from Lake Biwa in Japan.</title>
        <authorList>
            <person name="Miyazaki K."/>
            <person name="Hase E."/>
            <person name="Maruya T."/>
        </authorList>
    </citation>
    <scope>NUCLEOTIDE SEQUENCE [LARGE SCALE GENOMIC DNA]</scope>
    <source>
        <strain evidence="12 13">MrB4</strain>
    </source>
</reference>
<dbReference type="Pfam" id="PF00672">
    <property type="entry name" value="HAMP"/>
    <property type="match status" value="1"/>
</dbReference>
<dbReference type="PANTHER" id="PTHR32089">
    <property type="entry name" value="METHYL-ACCEPTING CHEMOTAXIS PROTEIN MCPB"/>
    <property type="match status" value="1"/>
</dbReference>
<comment type="subcellular location">
    <subcellularLocation>
        <location evidence="1">Membrane</location>
        <topology evidence="1">Multi-pass membrane protein</topology>
    </subcellularLocation>
</comment>
<dbReference type="Pfam" id="PF00015">
    <property type="entry name" value="MCPsignal"/>
    <property type="match status" value="1"/>
</dbReference>
<feature type="transmembrane region" description="Helical" evidence="9">
    <location>
        <begin position="186"/>
        <end position="206"/>
    </location>
</feature>
<dbReference type="InterPro" id="IPR047347">
    <property type="entry name" value="YvaQ-like_sensor"/>
</dbReference>
<dbReference type="SMART" id="SM00304">
    <property type="entry name" value="HAMP"/>
    <property type="match status" value="1"/>
</dbReference>
<organism evidence="12 13">
    <name type="scientific">Metapseudomonas otitidis</name>
    <dbReference type="NCBI Taxonomy" id="319939"/>
    <lineage>
        <taxon>Bacteria</taxon>
        <taxon>Pseudomonadati</taxon>
        <taxon>Pseudomonadota</taxon>
        <taxon>Gammaproteobacteria</taxon>
        <taxon>Pseudomonadales</taxon>
        <taxon>Pseudomonadaceae</taxon>
        <taxon>Metapseudomonas</taxon>
    </lineage>
</organism>
<dbReference type="SMART" id="SM00283">
    <property type="entry name" value="MA"/>
    <property type="match status" value="1"/>
</dbReference>
<dbReference type="Gene3D" id="1.10.287.950">
    <property type="entry name" value="Methyl-accepting chemotaxis protein"/>
    <property type="match status" value="1"/>
</dbReference>
<dbReference type="CDD" id="cd11386">
    <property type="entry name" value="MCP_signal"/>
    <property type="match status" value="1"/>
</dbReference>
<feature type="transmembrane region" description="Helical" evidence="9">
    <location>
        <begin position="12"/>
        <end position="32"/>
    </location>
</feature>